<feature type="transmembrane region" description="Helical" evidence="9">
    <location>
        <begin position="79"/>
        <end position="104"/>
    </location>
</feature>
<feature type="transmembrane region" description="Helical" evidence="9">
    <location>
        <begin position="21"/>
        <end position="40"/>
    </location>
</feature>
<dbReference type="RefSeq" id="WP_073006466.1">
    <property type="nucleotide sequence ID" value="NZ_FQZO01000003.1"/>
</dbReference>
<dbReference type="InterPro" id="IPR036890">
    <property type="entry name" value="HATPase_C_sf"/>
</dbReference>
<dbReference type="GO" id="GO:0016020">
    <property type="term" value="C:membrane"/>
    <property type="evidence" value="ECO:0007669"/>
    <property type="project" value="InterPro"/>
</dbReference>
<dbReference type="Gene3D" id="3.30.565.10">
    <property type="entry name" value="Histidine kinase-like ATPase, C-terminal domain"/>
    <property type="match status" value="1"/>
</dbReference>
<evidence type="ECO:0000256" key="6">
    <source>
        <dbReference type="ARBA" id="ARBA00022777"/>
    </source>
</evidence>
<dbReference type="SMART" id="SM00387">
    <property type="entry name" value="HATPase_c"/>
    <property type="match status" value="1"/>
</dbReference>
<feature type="transmembrane region" description="Helical" evidence="9">
    <location>
        <begin position="158"/>
        <end position="176"/>
    </location>
</feature>
<keyword evidence="12" id="KW-1185">Reference proteome</keyword>
<gene>
    <name evidence="11" type="ORF">SAMN05444401_2213</name>
</gene>
<dbReference type="CDD" id="cd16917">
    <property type="entry name" value="HATPase_UhpB-NarQ-NarX-like"/>
    <property type="match status" value="1"/>
</dbReference>
<dbReference type="GO" id="GO:0000155">
    <property type="term" value="F:phosphorelay sensor kinase activity"/>
    <property type="evidence" value="ECO:0007669"/>
    <property type="project" value="InterPro"/>
</dbReference>
<feature type="transmembrane region" description="Helical" evidence="9">
    <location>
        <begin position="116"/>
        <end position="137"/>
    </location>
</feature>
<keyword evidence="4" id="KW-0808">Transferase</keyword>
<organism evidence="11 12">
    <name type="scientific">Clostridium amylolyticum</name>
    <dbReference type="NCBI Taxonomy" id="1121298"/>
    <lineage>
        <taxon>Bacteria</taxon>
        <taxon>Bacillati</taxon>
        <taxon>Bacillota</taxon>
        <taxon>Clostridia</taxon>
        <taxon>Eubacteriales</taxon>
        <taxon>Clostridiaceae</taxon>
        <taxon>Clostridium</taxon>
    </lineage>
</organism>
<dbReference type="GO" id="GO:0005524">
    <property type="term" value="F:ATP binding"/>
    <property type="evidence" value="ECO:0007669"/>
    <property type="project" value="UniProtKB-KW"/>
</dbReference>
<evidence type="ECO:0000259" key="10">
    <source>
        <dbReference type="PROSITE" id="PS50109"/>
    </source>
</evidence>
<keyword evidence="8" id="KW-0902">Two-component regulatory system</keyword>
<dbReference type="PROSITE" id="PS50109">
    <property type="entry name" value="HIS_KIN"/>
    <property type="match status" value="1"/>
</dbReference>
<evidence type="ECO:0000256" key="5">
    <source>
        <dbReference type="ARBA" id="ARBA00022741"/>
    </source>
</evidence>
<dbReference type="EMBL" id="FQZO01000003">
    <property type="protein sequence ID" value="SHJ12508.1"/>
    <property type="molecule type" value="Genomic_DNA"/>
</dbReference>
<dbReference type="Pfam" id="PF07730">
    <property type="entry name" value="HisKA_3"/>
    <property type="match status" value="1"/>
</dbReference>
<keyword evidence="6 11" id="KW-0418">Kinase</keyword>
<dbReference type="PANTHER" id="PTHR24421">
    <property type="entry name" value="NITRATE/NITRITE SENSOR PROTEIN NARX-RELATED"/>
    <property type="match status" value="1"/>
</dbReference>
<dbReference type="SUPFAM" id="SSF55874">
    <property type="entry name" value="ATPase domain of HSP90 chaperone/DNA topoisomerase II/histidine kinase"/>
    <property type="match status" value="1"/>
</dbReference>
<feature type="transmembrane region" description="Helical" evidence="9">
    <location>
        <begin position="46"/>
        <end position="67"/>
    </location>
</feature>
<evidence type="ECO:0000256" key="9">
    <source>
        <dbReference type="SAM" id="Phobius"/>
    </source>
</evidence>
<dbReference type="EC" id="2.7.13.3" evidence="2"/>
<keyword evidence="7" id="KW-0067">ATP-binding</keyword>
<evidence type="ECO:0000313" key="11">
    <source>
        <dbReference type="EMBL" id="SHJ12508.1"/>
    </source>
</evidence>
<evidence type="ECO:0000256" key="1">
    <source>
        <dbReference type="ARBA" id="ARBA00000085"/>
    </source>
</evidence>
<evidence type="ECO:0000256" key="3">
    <source>
        <dbReference type="ARBA" id="ARBA00022553"/>
    </source>
</evidence>
<dbReference type="Gene3D" id="1.20.5.1930">
    <property type="match status" value="1"/>
</dbReference>
<proteinExistence type="predicted"/>
<keyword evidence="9" id="KW-0812">Transmembrane</keyword>
<evidence type="ECO:0000313" key="12">
    <source>
        <dbReference type="Proteomes" id="UP000184080"/>
    </source>
</evidence>
<dbReference type="PANTHER" id="PTHR24421:SF10">
    <property type="entry name" value="NITRATE_NITRITE SENSOR PROTEIN NARQ"/>
    <property type="match status" value="1"/>
</dbReference>
<dbReference type="InterPro" id="IPR003594">
    <property type="entry name" value="HATPase_dom"/>
</dbReference>
<dbReference type="STRING" id="1121298.SAMN05444401_2213"/>
<dbReference type="AlphaFoldDB" id="A0A1M6GRG9"/>
<dbReference type="InterPro" id="IPR005467">
    <property type="entry name" value="His_kinase_dom"/>
</dbReference>
<keyword evidence="3" id="KW-0597">Phosphoprotein</keyword>
<sequence>MLNGFIDKICEVKRLDKESTLIYIYRYFSLIICNIFYLISDLGKSFKIKLFVVASMTLASIIMNNLFAKNRDSQGMMKVLTSLDILGNILILIPTGGLNSPYIWYSFNTVLITSSFLNICYTTFIITSYIILSSEIYSYITFEKFSSMLDILKKNHNFILAYLLITGAGYELFTLLKQLNVERENLLVMNKELNAANSKIKESIDHMLALYKTVNYLNHQSNIKSISKVIIEYSQKIIKSENVFLFLIMDNNSQFFDFSGNEEWKDEILKYIQNNLLIKDNTKKVSSFNLQGKKFICSIINTSQNQFGFLGFQVDSIENNKEYRQNLLQGNFLSELCTLVLEKMNLEKINNHLIISEEKNRIANDIHDGVCQKLFSISCSVQTLKKKLSPGNEGLREDIDIIKELLSTSIKELRETIYGLSWNKFAEDVFMVDLKEYINNVSRICNIDIQFITRGNDEFLDVNSKIAIYRIITETVSNAMRHGKANKVIIELEMLKKITYLTIKDDGEGFQVQSTLDASRKGLGLNNVFQMVNSLNGSVNIESQEKGTTIKVIIPRVLNFAS</sequence>
<dbReference type="InterPro" id="IPR011712">
    <property type="entry name" value="Sig_transdc_His_kin_sub3_dim/P"/>
</dbReference>
<dbReference type="Pfam" id="PF02518">
    <property type="entry name" value="HATPase_c"/>
    <property type="match status" value="1"/>
</dbReference>
<protein>
    <recommendedName>
        <fullName evidence="2">histidine kinase</fullName>
        <ecNumber evidence="2">2.7.13.3</ecNumber>
    </recommendedName>
</protein>
<evidence type="ECO:0000256" key="4">
    <source>
        <dbReference type="ARBA" id="ARBA00022679"/>
    </source>
</evidence>
<evidence type="ECO:0000256" key="2">
    <source>
        <dbReference type="ARBA" id="ARBA00012438"/>
    </source>
</evidence>
<name>A0A1M6GRG9_9CLOT</name>
<evidence type="ECO:0000256" key="8">
    <source>
        <dbReference type="ARBA" id="ARBA00023012"/>
    </source>
</evidence>
<reference evidence="11 12" key="1">
    <citation type="submission" date="2016-11" db="EMBL/GenBank/DDBJ databases">
        <authorList>
            <person name="Jaros S."/>
            <person name="Januszkiewicz K."/>
            <person name="Wedrychowicz H."/>
        </authorList>
    </citation>
    <scope>NUCLEOTIDE SEQUENCE [LARGE SCALE GENOMIC DNA]</scope>
    <source>
        <strain evidence="11 12">DSM 21864</strain>
    </source>
</reference>
<dbReference type="Proteomes" id="UP000184080">
    <property type="component" value="Unassembled WGS sequence"/>
</dbReference>
<keyword evidence="9" id="KW-1133">Transmembrane helix</keyword>
<evidence type="ECO:0000256" key="7">
    <source>
        <dbReference type="ARBA" id="ARBA00022840"/>
    </source>
</evidence>
<keyword evidence="9" id="KW-0472">Membrane</keyword>
<accession>A0A1M6GRG9</accession>
<feature type="domain" description="Histidine kinase" evidence="10">
    <location>
        <begin position="468"/>
        <end position="558"/>
    </location>
</feature>
<dbReference type="InterPro" id="IPR050482">
    <property type="entry name" value="Sensor_HK_TwoCompSys"/>
</dbReference>
<comment type="catalytic activity">
    <reaction evidence="1">
        <text>ATP + protein L-histidine = ADP + protein N-phospho-L-histidine.</text>
        <dbReference type="EC" id="2.7.13.3"/>
    </reaction>
</comment>
<dbReference type="GO" id="GO:0046983">
    <property type="term" value="F:protein dimerization activity"/>
    <property type="evidence" value="ECO:0007669"/>
    <property type="project" value="InterPro"/>
</dbReference>
<keyword evidence="5" id="KW-0547">Nucleotide-binding</keyword>